<feature type="signal peptide" evidence="1">
    <location>
        <begin position="1"/>
        <end position="26"/>
    </location>
</feature>
<dbReference type="EMBL" id="DTOZ01000010">
    <property type="protein sequence ID" value="HGE77410.1"/>
    <property type="molecule type" value="Genomic_DNA"/>
</dbReference>
<organism evidence="3">
    <name type="scientific">candidate division WOR-3 bacterium</name>
    <dbReference type="NCBI Taxonomy" id="2052148"/>
    <lineage>
        <taxon>Bacteria</taxon>
        <taxon>Bacteria division WOR-3</taxon>
    </lineage>
</organism>
<accession>A0A7V3VTU8</accession>
<comment type="caution">
    <text evidence="3">The sequence shown here is derived from an EMBL/GenBank/DDBJ whole genome shotgun (WGS) entry which is preliminary data.</text>
</comment>
<dbReference type="AlphaFoldDB" id="A0A7V3VTU8"/>
<feature type="domain" description="Pyrrolo-quinoline quinone repeat" evidence="2">
    <location>
        <begin position="138"/>
        <end position="319"/>
    </location>
</feature>
<dbReference type="SUPFAM" id="SSF75011">
    <property type="entry name" value="3-carboxy-cis,cis-mucoante lactonizing enzyme"/>
    <property type="match status" value="1"/>
</dbReference>
<dbReference type="Pfam" id="PF13360">
    <property type="entry name" value="PQQ_2"/>
    <property type="match status" value="1"/>
</dbReference>
<dbReference type="InterPro" id="IPR002372">
    <property type="entry name" value="PQQ_rpt_dom"/>
</dbReference>
<reference evidence="3" key="1">
    <citation type="journal article" date="2020" name="mSystems">
        <title>Genome- and Community-Level Interaction Insights into Carbon Utilization and Element Cycling Functions of Hydrothermarchaeota in Hydrothermal Sediment.</title>
        <authorList>
            <person name="Zhou Z."/>
            <person name="Liu Y."/>
            <person name="Xu W."/>
            <person name="Pan J."/>
            <person name="Luo Z.H."/>
            <person name="Li M."/>
        </authorList>
    </citation>
    <scope>NUCLEOTIDE SEQUENCE [LARGE SCALE GENOMIC DNA]</scope>
    <source>
        <strain evidence="3">SpSt-961</strain>
    </source>
</reference>
<evidence type="ECO:0000256" key="1">
    <source>
        <dbReference type="SAM" id="SignalP"/>
    </source>
</evidence>
<evidence type="ECO:0000313" key="3">
    <source>
        <dbReference type="EMBL" id="HGE77410.1"/>
    </source>
</evidence>
<keyword evidence="1" id="KW-0732">Signal</keyword>
<evidence type="ECO:0000259" key="2">
    <source>
        <dbReference type="Pfam" id="PF13360"/>
    </source>
</evidence>
<gene>
    <name evidence="3" type="ORF">ENX68_00215</name>
</gene>
<dbReference type="InterPro" id="IPR015943">
    <property type="entry name" value="WD40/YVTN_repeat-like_dom_sf"/>
</dbReference>
<sequence>MRKFSLLTLIIAVLAIVLYGQDTAQAEPKVKLELVWEKEFEGMISDYIVETDEMGEALLNVVSFLKDNEKKAEVYFLNFKGLAIKKTSVELIRLKLEPETGGDVYGGVLISKNGKYIGLFQVTKRDPERIREISFHLYDKTGNLLWTKASWNVRPSMLLSDGSILSFEGEPCTWSLFALYEKDILRGWLKPNDGEPMEVTGAFDASENNNIVFNVYDFIKKEGQVVLYDNTAKEIWRRKFTNWTTASKVCISDDGRIIAARGGFANILYTFSNDGTLLWQKHIGVGDLQIFSSDGSYLAASGPSNRIYYLRATTGDSLWAFIVKDNRSFFSIAVSNNGEFVAAADGGGRREFPSGDTSTIYLFDKKGNIVWQKDLKIEKERAPNVRFTDDGKYLIICNSNKIFCYRISGGGR</sequence>
<feature type="chain" id="PRO_5031025445" evidence="1">
    <location>
        <begin position="27"/>
        <end position="412"/>
    </location>
</feature>
<dbReference type="Gene3D" id="2.130.10.10">
    <property type="entry name" value="YVTN repeat-like/Quinoprotein amine dehydrogenase"/>
    <property type="match status" value="1"/>
</dbReference>
<proteinExistence type="predicted"/>
<protein>
    <submittedName>
        <fullName evidence="3">WD40 repeat domain-containing protein</fullName>
    </submittedName>
</protein>
<name>A0A7V3VTU8_UNCW3</name>